<dbReference type="Proteomes" id="UP000016646">
    <property type="component" value="Unassembled WGS sequence"/>
</dbReference>
<dbReference type="AlphaFoldDB" id="U2MPI4"/>
<dbReference type="EMBL" id="AVQI01000060">
    <property type="protein sequence ID" value="ERK01194.1"/>
    <property type="molecule type" value="Genomic_DNA"/>
</dbReference>
<dbReference type="RefSeq" id="WP_021331517.1">
    <property type="nucleotide sequence ID" value="NZ_AUZJ01000069.1"/>
</dbReference>
<evidence type="ECO:0008006" key="6">
    <source>
        <dbReference type="Google" id="ProtNLM"/>
    </source>
</evidence>
<dbReference type="Proteomes" id="UP000016412">
    <property type="component" value="Unassembled WGS sequence"/>
</dbReference>
<feature type="chain" id="PRO_5004631353" description="Ig-like protein" evidence="1">
    <location>
        <begin position="22"/>
        <end position="473"/>
    </location>
</feature>
<feature type="signal peptide" evidence="1">
    <location>
        <begin position="1"/>
        <end position="21"/>
    </location>
</feature>
<evidence type="ECO:0000313" key="3">
    <source>
        <dbReference type="EMBL" id="ERK01194.1"/>
    </source>
</evidence>
<dbReference type="PATRIC" id="fig|1125725.3.peg.2556"/>
<evidence type="ECO:0000256" key="1">
    <source>
        <dbReference type="SAM" id="SignalP"/>
    </source>
</evidence>
<proteinExistence type="predicted"/>
<keyword evidence="1" id="KW-0732">Signal</keyword>
<organism evidence="2 4">
    <name type="scientific">Treponema socranskii subsp. socranskii VPI DR56BR1116 = ATCC 35536</name>
    <dbReference type="NCBI Taxonomy" id="1125725"/>
    <lineage>
        <taxon>Bacteria</taxon>
        <taxon>Pseudomonadati</taxon>
        <taxon>Spirochaetota</taxon>
        <taxon>Spirochaetia</taxon>
        <taxon>Spirochaetales</taxon>
        <taxon>Treponemataceae</taxon>
        <taxon>Treponema</taxon>
    </lineage>
</organism>
<reference evidence="4 5" key="1">
    <citation type="submission" date="2013-08" db="EMBL/GenBank/DDBJ databases">
        <authorList>
            <person name="Durkin A.S."/>
            <person name="Haft D.R."/>
            <person name="McCorrison J."/>
            <person name="Torralba M."/>
            <person name="Gillis M."/>
            <person name="Haft D.H."/>
            <person name="Methe B."/>
            <person name="Sutton G."/>
            <person name="Nelson K.E."/>
        </authorList>
    </citation>
    <scope>NUCLEOTIDE SEQUENCE [LARGE SCALE GENOMIC DNA]</scope>
    <source>
        <strain evidence="3 5">ATCC 35536</strain>
        <strain evidence="2 4">VPI DR56BR1116</strain>
    </source>
</reference>
<evidence type="ECO:0000313" key="5">
    <source>
        <dbReference type="Proteomes" id="UP000016646"/>
    </source>
</evidence>
<comment type="caution">
    <text evidence="2">The sequence shown here is derived from an EMBL/GenBank/DDBJ whole genome shotgun (WGS) entry which is preliminary data.</text>
</comment>
<gene>
    <name evidence="3" type="ORF">HMPREF0860_0913</name>
    <name evidence="2" type="ORF">HMPREF1325_1421</name>
</gene>
<protein>
    <recommendedName>
        <fullName evidence="6">Ig-like protein</fullName>
    </recommendedName>
</protein>
<dbReference type="EMBL" id="AUZJ01000069">
    <property type="protein sequence ID" value="ERF59438.1"/>
    <property type="molecule type" value="Genomic_DNA"/>
</dbReference>
<sequence>MKRIACTLAAISLFFSCTVISFDEYEVVCSQSPAEEYFAGEHIGFSFNCDVVRHYAEQAVTIKSGTHQCEAEYMWDGRSLYVKPSGGWIRGKPYQVSMDGLMHTENSAAFHAYTICTFIYGSEGERFYALALPEKRIGADPRQKLVFAFNKKIEAARFEKAFSIFPSSEYSIALSEDERTITVSPSPRWKLNTTYAWTIKRLLSSDGWEMQDVLSNTFSTKEDAESPSLVCLCPVSDTSPDAHWFTDIALDKNISGKQPIGFVFSKPMDFDAVKDAVSISPSLSGYMVPYGDERTRFLFVPEEYYKVAAEYTLAVSTAAADENGTPLFEKIVKRFYAADAWLSVAGLSLDADVVPDLSAPCIEHSLHKDADGNYELTAQILFSHEIADGALTTAVNAVTASLLFPLTSASPVKTGVFWNEEKTRLTVTWTRFTVSTNDVHSYYRLKIAGGPAGINDGRGSYMEKDLCITVLTK</sequence>
<keyword evidence="5" id="KW-1185">Reference proteome</keyword>
<dbReference type="PROSITE" id="PS51257">
    <property type="entry name" value="PROKAR_LIPOPROTEIN"/>
    <property type="match status" value="1"/>
</dbReference>
<dbReference type="Gene3D" id="2.60.40.3710">
    <property type="match status" value="1"/>
</dbReference>
<dbReference type="STRING" id="1125725.HMPREF1325_1421"/>
<evidence type="ECO:0000313" key="4">
    <source>
        <dbReference type="Proteomes" id="UP000016412"/>
    </source>
</evidence>
<accession>U2MPI4</accession>
<dbReference type="eggNOG" id="ENOG5031WXW">
    <property type="taxonomic scope" value="Bacteria"/>
</dbReference>
<name>U2MPI4_TRESO</name>
<evidence type="ECO:0000313" key="2">
    <source>
        <dbReference type="EMBL" id="ERF59438.1"/>
    </source>
</evidence>